<dbReference type="InterPro" id="IPR052747">
    <property type="entry name" value="TA_system_RelE_toxin"/>
</dbReference>
<dbReference type="AlphaFoldDB" id="A0A1G2KG11"/>
<sequence>MKWTIHIVKQAGKTLWRIPQKDRGYILHALQEMERDPFGGDVEWLKDQPATFRRRVGNWRILFDAAAKNRVIIILDIKRRVSKTY</sequence>
<dbReference type="Proteomes" id="UP000179023">
    <property type="component" value="Unassembled WGS sequence"/>
</dbReference>
<organism evidence="1 2">
    <name type="scientific">Candidatus Sungbacteria bacterium RIFCSPHIGHO2_02_FULL_47_11</name>
    <dbReference type="NCBI Taxonomy" id="1802270"/>
    <lineage>
        <taxon>Bacteria</taxon>
        <taxon>Candidatus Sungiibacteriota</taxon>
    </lineage>
</organism>
<accession>A0A1G2KG11</accession>
<proteinExistence type="predicted"/>
<evidence type="ECO:0000313" key="2">
    <source>
        <dbReference type="Proteomes" id="UP000179023"/>
    </source>
</evidence>
<dbReference type="SUPFAM" id="SSF143011">
    <property type="entry name" value="RelE-like"/>
    <property type="match status" value="1"/>
</dbReference>
<gene>
    <name evidence="1" type="ORF">A3C07_03030</name>
</gene>
<reference evidence="1 2" key="1">
    <citation type="journal article" date="2016" name="Nat. Commun.">
        <title>Thousands of microbial genomes shed light on interconnected biogeochemical processes in an aquifer system.</title>
        <authorList>
            <person name="Anantharaman K."/>
            <person name="Brown C.T."/>
            <person name="Hug L.A."/>
            <person name="Sharon I."/>
            <person name="Castelle C.J."/>
            <person name="Probst A.J."/>
            <person name="Thomas B.C."/>
            <person name="Singh A."/>
            <person name="Wilkins M.J."/>
            <person name="Karaoz U."/>
            <person name="Brodie E.L."/>
            <person name="Williams K.H."/>
            <person name="Hubbard S.S."/>
            <person name="Banfield J.F."/>
        </authorList>
    </citation>
    <scope>NUCLEOTIDE SEQUENCE [LARGE SCALE GENOMIC DNA]</scope>
</reference>
<comment type="caution">
    <text evidence="1">The sequence shown here is derived from an EMBL/GenBank/DDBJ whole genome shotgun (WGS) entry which is preliminary data.</text>
</comment>
<protein>
    <recommendedName>
        <fullName evidence="3">Plasmid stabilization protein</fullName>
    </recommendedName>
</protein>
<dbReference type="Gene3D" id="3.30.2310.20">
    <property type="entry name" value="RelE-like"/>
    <property type="match status" value="1"/>
</dbReference>
<evidence type="ECO:0000313" key="1">
    <source>
        <dbReference type="EMBL" id="OGZ98387.1"/>
    </source>
</evidence>
<dbReference type="STRING" id="1802270.A3C07_03030"/>
<dbReference type="PANTHER" id="PTHR38813">
    <property type="match status" value="1"/>
</dbReference>
<evidence type="ECO:0008006" key="3">
    <source>
        <dbReference type="Google" id="ProtNLM"/>
    </source>
</evidence>
<name>A0A1G2KG11_9BACT</name>
<dbReference type="PANTHER" id="PTHR38813:SF1">
    <property type="entry name" value="TOXIN RELE1-RELATED"/>
    <property type="match status" value="1"/>
</dbReference>
<dbReference type="EMBL" id="MHQI01000066">
    <property type="protein sequence ID" value="OGZ98387.1"/>
    <property type="molecule type" value="Genomic_DNA"/>
</dbReference>
<dbReference type="InterPro" id="IPR035093">
    <property type="entry name" value="RelE/ParE_toxin_dom_sf"/>
</dbReference>